<evidence type="ECO:0000256" key="2">
    <source>
        <dbReference type="ARBA" id="ARBA00022525"/>
    </source>
</evidence>
<dbReference type="GO" id="GO:0031012">
    <property type="term" value="C:extracellular matrix"/>
    <property type="evidence" value="ECO:0007669"/>
    <property type="project" value="TreeGrafter"/>
</dbReference>
<dbReference type="InterPro" id="IPR008993">
    <property type="entry name" value="TIMP-like_OB-fold"/>
</dbReference>
<protein>
    <submittedName>
        <fullName evidence="8">ADAMTS-like protein 5</fullName>
    </submittedName>
</protein>
<dbReference type="PROSITE" id="PS50092">
    <property type="entry name" value="TSP1"/>
    <property type="match status" value="1"/>
</dbReference>
<organism evidence="7 8">
    <name type="scientific">Petromyzon marinus</name>
    <name type="common">Sea lamprey</name>
    <dbReference type="NCBI Taxonomy" id="7757"/>
    <lineage>
        <taxon>Eukaryota</taxon>
        <taxon>Metazoa</taxon>
        <taxon>Chordata</taxon>
        <taxon>Craniata</taxon>
        <taxon>Vertebrata</taxon>
        <taxon>Cyclostomata</taxon>
        <taxon>Hyperoartia</taxon>
        <taxon>Petromyzontiformes</taxon>
        <taxon>Petromyzontidae</taxon>
        <taxon>Petromyzon</taxon>
    </lineage>
</organism>
<keyword evidence="7" id="KW-1185">Reference proteome</keyword>
<dbReference type="Pfam" id="PF05986">
    <property type="entry name" value="ADAMTS_spacer1"/>
    <property type="match status" value="1"/>
</dbReference>
<dbReference type="CTD" id="339366"/>
<gene>
    <name evidence="8" type="primary">ADAMTSL5</name>
</gene>
<dbReference type="PANTHER" id="PTHR13723:SF317">
    <property type="entry name" value="ADAMTS_ADAMTS-LIKE SPACER 1 DOMAIN-CONTAINING PROTEIN"/>
    <property type="match status" value="1"/>
</dbReference>
<evidence type="ECO:0000259" key="6">
    <source>
        <dbReference type="PROSITE" id="PS50189"/>
    </source>
</evidence>
<dbReference type="KEGG" id="pmrn:116939040"/>
<feature type="domain" description="NTR" evidence="6">
    <location>
        <begin position="630"/>
        <end position="749"/>
    </location>
</feature>
<dbReference type="Gene3D" id="2.20.100.10">
    <property type="entry name" value="Thrombospondin type-1 (TSP1) repeat"/>
    <property type="match status" value="1"/>
</dbReference>
<dbReference type="SUPFAM" id="SSF50242">
    <property type="entry name" value="TIMP-like"/>
    <property type="match status" value="1"/>
</dbReference>
<dbReference type="Proteomes" id="UP001318040">
    <property type="component" value="Chromosome 1"/>
</dbReference>
<dbReference type="FunFam" id="2.60.120.830:FF:000001">
    <property type="entry name" value="A disintegrin and metalloproteinase with thrombospondin motifs 1"/>
    <property type="match status" value="1"/>
</dbReference>
<dbReference type="RefSeq" id="XP_032802811.1">
    <property type="nucleotide sequence ID" value="XM_032946920.1"/>
</dbReference>
<name>A0AAJ7SNT9_PETMA</name>
<dbReference type="GO" id="GO:0004222">
    <property type="term" value="F:metalloendopeptidase activity"/>
    <property type="evidence" value="ECO:0007669"/>
    <property type="project" value="TreeGrafter"/>
</dbReference>
<dbReference type="FunFam" id="2.20.100.10:FF:000001">
    <property type="entry name" value="semaphorin-5A isoform X1"/>
    <property type="match status" value="1"/>
</dbReference>
<dbReference type="Pfam" id="PF01759">
    <property type="entry name" value="NTR"/>
    <property type="match status" value="1"/>
</dbReference>
<dbReference type="PANTHER" id="PTHR13723">
    <property type="entry name" value="ADAMTS A DISINTEGRIN AND METALLOPROTEASE WITH THROMBOSPONDIN MOTIFS PROTEASE"/>
    <property type="match status" value="1"/>
</dbReference>
<dbReference type="Gene3D" id="2.60.120.830">
    <property type="match status" value="1"/>
</dbReference>
<feature type="disulfide bond" evidence="4">
    <location>
        <begin position="67"/>
        <end position="104"/>
    </location>
</feature>
<keyword evidence="2" id="KW-0964">Secreted</keyword>
<dbReference type="SUPFAM" id="SSF82895">
    <property type="entry name" value="TSP-1 type 1 repeat"/>
    <property type="match status" value="1"/>
</dbReference>
<feature type="compositionally biased region" description="Low complexity" evidence="5">
    <location>
        <begin position="354"/>
        <end position="370"/>
    </location>
</feature>
<sequence>MTWQCTGDVGVAIGAAMPALWILLSFCVLSGEAGSRPAALLSRPKRQALSVGEWGPWSAWSPCSLSCGGGVTLRSRRCASRFPDTEPCQGDERQYQACNMLVECPQGSVDFREMQCTLYNDRPIRGHGGIFQWTPFHGAINQCELNCLATGQNFYYNFGRVLDGTRCGMDLGQLCVNGQCLTAGCDLILGSGAKEDACRVCGGHNETCQHFRSIFMSSHPSTGHFGYSEVATIPAGATHIRVSDNSRNYLALMNGHRRYVINGNWVIDWPGEYVVTGTKVLYKRSADKQETMEAAGPTGEDLHVMVLFREQNPGIEYEYWLPSERHSRIQETQRALLDAGWPADLLPWPPVISTTPPTTTTTATTTTTTPYRPRFPHGWPGFWPHQQPHQQPQQQSHPPDQQQPHHQLHHHYPHSQPHHHPHQPHQQSQLQMHQPHQQHQQQPHHQHEQPRHYPHEPHQQSQVQMHQPHQQHQQQQQPHHQHEQPRHHPHEPHQQSQVQMHQPYQQPQQPPPHHKPLHHEQHHEQSHQPQQPPPERQRYGAPPAHGQQRPHASAVASYGDHRQHQQQQQHQQQTPNRVPQSGQQGHGAAGPRDAASPPRHDVQNSVQQRYEPPRSVLRPRLPPPPPPEYCSRCKKVRGRSNRIKQFCEKDFVFRGKVLGKKTMGLETRYEVQVTRTYKSDFPLTTREYVWVPNVCECPRVLEHREYVFMARRHVNFERTLNRILLEHDSFLRLFRPEETRLMKGLADLCRKRKLNPGAAG</sequence>
<dbReference type="AlphaFoldDB" id="A0AAJ7SNT9"/>
<evidence type="ECO:0000313" key="7">
    <source>
        <dbReference type="Proteomes" id="UP001318040"/>
    </source>
</evidence>
<evidence type="ECO:0000256" key="1">
    <source>
        <dbReference type="ARBA" id="ARBA00004613"/>
    </source>
</evidence>
<feature type="compositionally biased region" description="Low complexity" evidence="5">
    <location>
        <begin position="494"/>
        <end position="507"/>
    </location>
</feature>
<keyword evidence="3 4" id="KW-1015">Disulfide bond</keyword>
<feature type="compositionally biased region" description="Polar residues" evidence="5">
    <location>
        <begin position="574"/>
        <end position="583"/>
    </location>
</feature>
<dbReference type="PRINTS" id="PR01857">
    <property type="entry name" value="ADAMTSFAMILY"/>
</dbReference>
<feature type="disulfide bond" evidence="4">
    <location>
        <begin position="78"/>
        <end position="88"/>
    </location>
</feature>
<accession>A0AAJ7SNT9</accession>
<dbReference type="SMART" id="SM00643">
    <property type="entry name" value="C345C"/>
    <property type="match status" value="1"/>
</dbReference>
<dbReference type="InterPro" id="IPR036383">
    <property type="entry name" value="TSP1_rpt_sf"/>
</dbReference>
<dbReference type="InterPro" id="IPR010294">
    <property type="entry name" value="ADAMTS_spacer1"/>
</dbReference>
<dbReference type="GO" id="GO:0006508">
    <property type="term" value="P:proteolysis"/>
    <property type="evidence" value="ECO:0007669"/>
    <property type="project" value="TreeGrafter"/>
</dbReference>
<feature type="compositionally biased region" description="Low complexity" evidence="5">
    <location>
        <begin position="384"/>
        <end position="405"/>
    </location>
</feature>
<dbReference type="Gene3D" id="2.40.50.120">
    <property type="match status" value="1"/>
</dbReference>
<feature type="compositionally biased region" description="Low complexity" evidence="5">
    <location>
        <begin position="459"/>
        <end position="478"/>
    </location>
</feature>
<feature type="compositionally biased region" description="Basic and acidic residues" evidence="5">
    <location>
        <begin position="445"/>
        <end position="458"/>
    </location>
</feature>
<dbReference type="GO" id="GO:0005576">
    <property type="term" value="C:extracellular region"/>
    <property type="evidence" value="ECO:0007669"/>
    <property type="project" value="UniProtKB-SubCell"/>
</dbReference>
<proteinExistence type="predicted"/>
<evidence type="ECO:0000256" key="3">
    <source>
        <dbReference type="ARBA" id="ARBA00023157"/>
    </source>
</evidence>
<feature type="region of interest" description="Disordered" evidence="5">
    <location>
        <begin position="348"/>
        <end position="633"/>
    </location>
</feature>
<dbReference type="PROSITE" id="PS50189">
    <property type="entry name" value="NTR"/>
    <property type="match status" value="1"/>
</dbReference>
<feature type="compositionally biased region" description="Low complexity" evidence="5">
    <location>
        <begin position="424"/>
        <end position="443"/>
    </location>
</feature>
<dbReference type="Pfam" id="PF19236">
    <property type="entry name" value="ADAMTS_CR_3"/>
    <property type="match status" value="1"/>
</dbReference>
<dbReference type="Pfam" id="PF00090">
    <property type="entry name" value="TSP_1"/>
    <property type="match status" value="1"/>
</dbReference>
<evidence type="ECO:0000256" key="5">
    <source>
        <dbReference type="SAM" id="MobiDB-lite"/>
    </source>
</evidence>
<dbReference type="GO" id="GO:0030198">
    <property type="term" value="P:extracellular matrix organization"/>
    <property type="evidence" value="ECO:0007669"/>
    <property type="project" value="InterPro"/>
</dbReference>
<dbReference type="InterPro" id="IPR013273">
    <property type="entry name" value="ADAMTS/ADAMTS-like"/>
</dbReference>
<dbReference type="InterPro" id="IPR045371">
    <property type="entry name" value="ADAMTS_CR_3"/>
</dbReference>
<dbReference type="InterPro" id="IPR018933">
    <property type="entry name" value="Netrin_module_non-TIMP"/>
</dbReference>
<evidence type="ECO:0000313" key="8">
    <source>
        <dbReference type="RefSeq" id="XP_032802811.1"/>
    </source>
</evidence>
<comment type="subcellular location">
    <subcellularLocation>
        <location evidence="1">Secreted</location>
    </subcellularLocation>
</comment>
<dbReference type="SMART" id="SM00209">
    <property type="entry name" value="TSP1"/>
    <property type="match status" value="1"/>
</dbReference>
<reference evidence="8" key="1">
    <citation type="submission" date="2025-08" db="UniProtKB">
        <authorList>
            <consortium name="RefSeq"/>
        </authorList>
    </citation>
    <scope>IDENTIFICATION</scope>
    <source>
        <tissue evidence="8">Sperm</tissue>
    </source>
</reference>
<feature type="disulfide bond" evidence="4">
    <location>
        <begin position="63"/>
        <end position="98"/>
    </location>
</feature>
<dbReference type="InterPro" id="IPR001134">
    <property type="entry name" value="Netrin_domain"/>
</dbReference>
<dbReference type="InterPro" id="IPR050439">
    <property type="entry name" value="ADAMTS_ADAMTS-like"/>
</dbReference>
<evidence type="ECO:0000256" key="4">
    <source>
        <dbReference type="PIRSR" id="PIRSR613273-3"/>
    </source>
</evidence>
<feature type="compositionally biased region" description="Basic residues" evidence="5">
    <location>
        <begin position="406"/>
        <end position="423"/>
    </location>
</feature>
<dbReference type="InterPro" id="IPR000884">
    <property type="entry name" value="TSP1_rpt"/>
</dbReference>